<dbReference type="RefSeq" id="WP_093947290.1">
    <property type="nucleotide sequence ID" value="NZ_NMUL01000008.1"/>
</dbReference>
<reference evidence="9" key="1">
    <citation type="submission" date="2017-07" db="EMBL/GenBank/DDBJ databases">
        <title>Comparative genome mining reveals phylogenetic distribution patterns of secondary metabolites in Amycolatopsis.</title>
        <authorList>
            <person name="Adamek M."/>
            <person name="Alanjary M."/>
            <person name="Sales-Ortells H."/>
            <person name="Goodfellow M."/>
            <person name="Bull A.T."/>
            <person name="Kalinowski J."/>
            <person name="Ziemert N."/>
        </authorList>
    </citation>
    <scope>NUCLEOTIDE SEQUENCE [LARGE SCALE GENOMIC DNA]</scope>
    <source>
        <strain evidence="9">H5</strain>
    </source>
</reference>
<dbReference type="GO" id="GO:0004499">
    <property type="term" value="F:N,N-dimethylaniline monooxygenase activity"/>
    <property type="evidence" value="ECO:0007669"/>
    <property type="project" value="InterPro"/>
</dbReference>
<dbReference type="SUPFAM" id="SSF51905">
    <property type="entry name" value="FAD/NAD(P)-binding domain"/>
    <property type="match status" value="1"/>
</dbReference>
<comment type="caution">
    <text evidence="8">The sequence shown here is derived from an EMBL/GenBank/DDBJ whole genome shotgun (WGS) entry which is preliminary data.</text>
</comment>
<sequence>MTEHVDVLIVGAGLSGVGAAHHLRTAFPRKTLTILEARDAVGGTWDLFRYPGIRSDSDMHTLGYRFRPWTDAKAIADGPSILRYVRDTATDAGIDRFIRFGHKVVRAEWSTEDALWTVEAVHDGKPVALTAKFLYLCSGYYDYESGHTPEFPGLERFGGTVVHPQHWPEDLDYTGKKVVVIGSGATAVTLVPAMTGRAAHVTMLQRSPSYILSMPSEDTLANRLRGLLGPRLAYPIARWKNVAVSTLIYQLSRRRPGVVKALIRKATAKQLPPGYAVDTHFKPRYQPWDQRLCLVPDGDLFRSIRRGDASIVTDRIAEFTPDGLRLESGGELEADVVVTATGLRLLAFGGIELVVDGDPVKLPETMAYKGMMLSGVPNFAFTIGYTNASWTLKADLVAEYVVRLLRHLDRTGHDQCVPVNDDPAVTERPLLDFDAGYVQRSIGEFPKAGSRAPWQLGMSYAHDVVKLRHGRLDDGALRFSRRSAGAGRLTA</sequence>
<dbReference type="InterPro" id="IPR051820">
    <property type="entry name" value="FAD-binding_MO"/>
</dbReference>
<keyword evidence="6" id="KW-0560">Oxidoreductase</keyword>
<keyword evidence="4" id="KW-0274">FAD</keyword>
<organism evidence="8 9">
    <name type="scientific">Amycolatopsis vastitatis</name>
    <dbReference type="NCBI Taxonomy" id="1905142"/>
    <lineage>
        <taxon>Bacteria</taxon>
        <taxon>Bacillati</taxon>
        <taxon>Actinomycetota</taxon>
        <taxon>Actinomycetes</taxon>
        <taxon>Pseudonocardiales</taxon>
        <taxon>Pseudonocardiaceae</taxon>
        <taxon>Amycolatopsis</taxon>
    </lineage>
</organism>
<dbReference type="PANTHER" id="PTHR43872">
    <property type="entry name" value="MONOOXYGENASE, PUTATIVE (AFU_ORTHOLOGUE AFUA_8G02570)-RELATED"/>
    <property type="match status" value="1"/>
</dbReference>
<dbReference type="Pfam" id="PF00743">
    <property type="entry name" value="FMO-like"/>
    <property type="match status" value="1"/>
</dbReference>
<dbReference type="GO" id="GO:0050660">
    <property type="term" value="F:flavin adenine dinucleotide binding"/>
    <property type="evidence" value="ECO:0007669"/>
    <property type="project" value="InterPro"/>
</dbReference>
<dbReference type="Pfam" id="PF13450">
    <property type="entry name" value="NAD_binding_8"/>
    <property type="match status" value="1"/>
</dbReference>
<keyword evidence="7 8" id="KW-0503">Monooxygenase</keyword>
<dbReference type="Proteomes" id="UP000215199">
    <property type="component" value="Unassembled WGS sequence"/>
</dbReference>
<accession>A0A229TCZ8</accession>
<comment type="cofactor">
    <cofactor evidence="1">
        <name>FAD</name>
        <dbReference type="ChEBI" id="CHEBI:57692"/>
    </cofactor>
</comment>
<evidence type="ECO:0000256" key="1">
    <source>
        <dbReference type="ARBA" id="ARBA00001974"/>
    </source>
</evidence>
<keyword evidence="9" id="KW-1185">Reference proteome</keyword>
<comment type="similarity">
    <text evidence="2">Belongs to the FAD-binding monooxygenase family.</text>
</comment>
<dbReference type="InterPro" id="IPR020946">
    <property type="entry name" value="Flavin_mOase-like"/>
</dbReference>
<gene>
    <name evidence="8" type="ORF">CF165_10600</name>
</gene>
<evidence type="ECO:0000313" key="8">
    <source>
        <dbReference type="EMBL" id="OXM69135.1"/>
    </source>
</evidence>
<dbReference type="AlphaFoldDB" id="A0A229TCZ8"/>
<evidence type="ECO:0000256" key="6">
    <source>
        <dbReference type="ARBA" id="ARBA00023002"/>
    </source>
</evidence>
<proteinExistence type="inferred from homology"/>
<dbReference type="InterPro" id="IPR036188">
    <property type="entry name" value="FAD/NAD-bd_sf"/>
</dbReference>
<dbReference type="OrthoDB" id="5168853at2"/>
<dbReference type="PANTHER" id="PTHR43872:SF1">
    <property type="entry name" value="MONOOXYGENASE, PUTATIVE (AFU_ORTHOLOGUE AFUA_8G02570)-RELATED"/>
    <property type="match status" value="1"/>
</dbReference>
<keyword evidence="5" id="KW-0521">NADP</keyword>
<name>A0A229TCZ8_9PSEU</name>
<dbReference type="FunFam" id="3.50.50.60:FF:000228">
    <property type="entry name" value="FAD-containing monooxygenase EthA"/>
    <property type="match status" value="1"/>
</dbReference>
<dbReference type="GO" id="GO:0050661">
    <property type="term" value="F:NADP binding"/>
    <property type="evidence" value="ECO:0007669"/>
    <property type="project" value="InterPro"/>
</dbReference>
<evidence type="ECO:0000256" key="4">
    <source>
        <dbReference type="ARBA" id="ARBA00022827"/>
    </source>
</evidence>
<evidence type="ECO:0000256" key="5">
    <source>
        <dbReference type="ARBA" id="ARBA00022857"/>
    </source>
</evidence>
<dbReference type="Gene3D" id="3.50.50.60">
    <property type="entry name" value="FAD/NAD(P)-binding domain"/>
    <property type="match status" value="3"/>
</dbReference>
<evidence type="ECO:0000256" key="2">
    <source>
        <dbReference type="ARBA" id="ARBA00010139"/>
    </source>
</evidence>
<evidence type="ECO:0000256" key="7">
    <source>
        <dbReference type="ARBA" id="ARBA00023033"/>
    </source>
</evidence>
<evidence type="ECO:0000256" key="3">
    <source>
        <dbReference type="ARBA" id="ARBA00022630"/>
    </source>
</evidence>
<dbReference type="EMBL" id="NMUL01000008">
    <property type="protein sequence ID" value="OXM69135.1"/>
    <property type="molecule type" value="Genomic_DNA"/>
</dbReference>
<evidence type="ECO:0000313" key="9">
    <source>
        <dbReference type="Proteomes" id="UP000215199"/>
    </source>
</evidence>
<protein>
    <submittedName>
        <fullName evidence="8">FAD-containing monooxygenase EthA</fullName>
    </submittedName>
</protein>
<keyword evidence="3" id="KW-0285">Flavoprotein</keyword>